<dbReference type="OrthoDB" id="2865113at2759"/>
<dbReference type="Proteomes" id="UP000807025">
    <property type="component" value="Unassembled WGS sequence"/>
</dbReference>
<accession>A0A9P5ZHH1</accession>
<sequence length="150" mass="16770">MYDPARLRRLPHTVHVLLAQTGGIRALPEDVVSNLETLSADISKEIPSVDQVELRHVLINFGHGCTLPVPLSSCATYKGTEIIFRRVTGHVTSEIHCFVDSSDGRVIGRSQFNELVTSRQATQETVFVPIWSNEYRSGDKTRQPFHSSKL</sequence>
<keyword evidence="2" id="KW-1185">Reference proteome</keyword>
<comment type="caution">
    <text evidence="1">The sequence shown here is derived from an EMBL/GenBank/DDBJ whole genome shotgun (WGS) entry which is preliminary data.</text>
</comment>
<protein>
    <submittedName>
        <fullName evidence="1">Uncharacterized protein</fullName>
    </submittedName>
</protein>
<name>A0A9P5ZHH1_PLEER</name>
<proteinExistence type="predicted"/>
<evidence type="ECO:0000313" key="2">
    <source>
        <dbReference type="Proteomes" id="UP000807025"/>
    </source>
</evidence>
<dbReference type="AlphaFoldDB" id="A0A9P5ZHH1"/>
<reference evidence="1" key="1">
    <citation type="submission" date="2020-11" db="EMBL/GenBank/DDBJ databases">
        <authorList>
            <consortium name="DOE Joint Genome Institute"/>
            <person name="Ahrendt S."/>
            <person name="Riley R."/>
            <person name="Andreopoulos W."/>
            <person name="Labutti K."/>
            <person name="Pangilinan J."/>
            <person name="Ruiz-Duenas F.J."/>
            <person name="Barrasa J.M."/>
            <person name="Sanchez-Garcia M."/>
            <person name="Camarero S."/>
            <person name="Miyauchi S."/>
            <person name="Serrano A."/>
            <person name="Linde D."/>
            <person name="Babiker R."/>
            <person name="Drula E."/>
            <person name="Ayuso-Fernandez I."/>
            <person name="Pacheco R."/>
            <person name="Padilla G."/>
            <person name="Ferreira P."/>
            <person name="Barriuso J."/>
            <person name="Kellner H."/>
            <person name="Castanera R."/>
            <person name="Alfaro M."/>
            <person name="Ramirez L."/>
            <person name="Pisabarro A.G."/>
            <person name="Kuo A."/>
            <person name="Tritt A."/>
            <person name="Lipzen A."/>
            <person name="He G."/>
            <person name="Yan M."/>
            <person name="Ng V."/>
            <person name="Cullen D."/>
            <person name="Martin F."/>
            <person name="Rosso M.-N."/>
            <person name="Henrissat B."/>
            <person name="Hibbett D."/>
            <person name="Martinez A.T."/>
            <person name="Grigoriev I.V."/>
        </authorList>
    </citation>
    <scope>NUCLEOTIDE SEQUENCE</scope>
    <source>
        <strain evidence="1">ATCC 90797</strain>
    </source>
</reference>
<evidence type="ECO:0000313" key="1">
    <source>
        <dbReference type="EMBL" id="KAF9487250.1"/>
    </source>
</evidence>
<dbReference type="EMBL" id="MU154797">
    <property type="protein sequence ID" value="KAF9487250.1"/>
    <property type="molecule type" value="Genomic_DNA"/>
</dbReference>
<organism evidence="1 2">
    <name type="scientific">Pleurotus eryngii</name>
    <name type="common">Boletus of the steppes</name>
    <dbReference type="NCBI Taxonomy" id="5323"/>
    <lineage>
        <taxon>Eukaryota</taxon>
        <taxon>Fungi</taxon>
        <taxon>Dikarya</taxon>
        <taxon>Basidiomycota</taxon>
        <taxon>Agaricomycotina</taxon>
        <taxon>Agaricomycetes</taxon>
        <taxon>Agaricomycetidae</taxon>
        <taxon>Agaricales</taxon>
        <taxon>Pleurotineae</taxon>
        <taxon>Pleurotaceae</taxon>
        <taxon>Pleurotus</taxon>
    </lineage>
</organism>
<gene>
    <name evidence="1" type="ORF">BDN71DRAFT_1458680</name>
</gene>